<protein>
    <recommendedName>
        <fullName evidence="2">Antitoxin</fullName>
    </recommendedName>
</protein>
<dbReference type="Proteomes" id="UP000482209">
    <property type="component" value="Unassembled WGS sequence"/>
</dbReference>
<gene>
    <name evidence="4" type="ORF">FYJ58_11440</name>
</gene>
<dbReference type="InterPro" id="IPR006442">
    <property type="entry name" value="Antitoxin_Phd/YefM"/>
</dbReference>
<comment type="function">
    <text evidence="2">Antitoxin component of a type II toxin-antitoxin (TA) system.</text>
</comment>
<evidence type="ECO:0000313" key="4">
    <source>
        <dbReference type="EMBL" id="MSS64481.1"/>
    </source>
</evidence>
<dbReference type="RefSeq" id="WP_154519870.1">
    <property type="nucleotide sequence ID" value="NZ_VUMT01000020.1"/>
</dbReference>
<feature type="compositionally biased region" description="Acidic residues" evidence="3">
    <location>
        <begin position="79"/>
        <end position="90"/>
    </location>
</feature>
<dbReference type="SUPFAM" id="SSF143120">
    <property type="entry name" value="YefM-like"/>
    <property type="match status" value="1"/>
</dbReference>
<dbReference type="InterPro" id="IPR051405">
    <property type="entry name" value="phD/YefM_antitoxin"/>
</dbReference>
<comment type="similarity">
    <text evidence="1 2">Belongs to the phD/YefM antitoxin family.</text>
</comment>
<organism evidence="4 5">
    <name type="scientific">Velocimicrobium porci</name>
    <dbReference type="NCBI Taxonomy" id="2606634"/>
    <lineage>
        <taxon>Bacteria</taxon>
        <taxon>Bacillati</taxon>
        <taxon>Bacillota</taxon>
        <taxon>Clostridia</taxon>
        <taxon>Lachnospirales</taxon>
        <taxon>Lachnospiraceae</taxon>
        <taxon>Velocimicrobium</taxon>
    </lineage>
</organism>
<dbReference type="Gene3D" id="3.40.1620.10">
    <property type="entry name" value="YefM-like domain"/>
    <property type="match status" value="1"/>
</dbReference>
<accession>A0A6L5Y199</accession>
<dbReference type="AlphaFoldDB" id="A0A6L5Y199"/>
<dbReference type="EMBL" id="VUMT01000020">
    <property type="protein sequence ID" value="MSS64481.1"/>
    <property type="molecule type" value="Genomic_DNA"/>
</dbReference>
<dbReference type="InterPro" id="IPR036165">
    <property type="entry name" value="YefM-like_sf"/>
</dbReference>
<feature type="region of interest" description="Disordered" evidence="3">
    <location>
        <begin position="71"/>
        <end position="90"/>
    </location>
</feature>
<keyword evidence="5" id="KW-1185">Reference proteome</keyword>
<sequence>MLAVNYSTVRNNLKSYCDEATDNGEIVIVTRKEEKNIVILSLDKYNQLEKAARNAEYLSMIDRSIEQLSSGEGKNHELIEEDDNAEIMGR</sequence>
<evidence type="ECO:0000256" key="2">
    <source>
        <dbReference type="RuleBase" id="RU362080"/>
    </source>
</evidence>
<proteinExistence type="inferred from homology"/>
<name>A0A6L5Y199_9FIRM</name>
<dbReference type="PANTHER" id="PTHR33713">
    <property type="entry name" value="ANTITOXIN YAFN-RELATED"/>
    <property type="match status" value="1"/>
</dbReference>
<evidence type="ECO:0000256" key="1">
    <source>
        <dbReference type="ARBA" id="ARBA00009981"/>
    </source>
</evidence>
<dbReference type="Pfam" id="PF02604">
    <property type="entry name" value="PhdYeFM_antitox"/>
    <property type="match status" value="1"/>
</dbReference>
<evidence type="ECO:0000256" key="3">
    <source>
        <dbReference type="SAM" id="MobiDB-lite"/>
    </source>
</evidence>
<reference evidence="4 5" key="1">
    <citation type="submission" date="2019-08" db="EMBL/GenBank/DDBJ databases">
        <title>In-depth cultivation of the pig gut microbiome towards novel bacterial diversity and tailored functional studies.</title>
        <authorList>
            <person name="Wylensek D."/>
            <person name="Hitch T.C.A."/>
            <person name="Clavel T."/>
        </authorList>
    </citation>
    <scope>NUCLEOTIDE SEQUENCE [LARGE SCALE GENOMIC DNA]</scope>
    <source>
        <strain evidence="4 5">WCA-693-APC-MOT-I</strain>
    </source>
</reference>
<comment type="caution">
    <text evidence="4">The sequence shown here is derived from an EMBL/GenBank/DDBJ whole genome shotgun (WGS) entry which is preliminary data.</text>
</comment>
<dbReference type="NCBIfam" id="TIGR01552">
    <property type="entry name" value="phd_fam"/>
    <property type="match status" value="1"/>
</dbReference>
<evidence type="ECO:0000313" key="5">
    <source>
        <dbReference type="Proteomes" id="UP000482209"/>
    </source>
</evidence>
<dbReference type="PANTHER" id="PTHR33713:SF6">
    <property type="entry name" value="ANTITOXIN YEFM"/>
    <property type="match status" value="1"/>
</dbReference>